<name>A0A9D2U3J4_9FIRM</name>
<reference evidence="1" key="2">
    <citation type="submission" date="2021-04" db="EMBL/GenBank/DDBJ databases">
        <authorList>
            <person name="Gilroy R."/>
        </authorList>
    </citation>
    <scope>NUCLEOTIDE SEQUENCE</scope>
    <source>
        <strain evidence="1">ChiW19-6364</strain>
    </source>
</reference>
<dbReference type="EMBL" id="DWUX01000133">
    <property type="protein sequence ID" value="HJD39811.1"/>
    <property type="molecule type" value="Genomic_DNA"/>
</dbReference>
<gene>
    <name evidence="1" type="ORF">H9913_07260</name>
</gene>
<comment type="caution">
    <text evidence="1">The sequence shown here is derived from an EMBL/GenBank/DDBJ whole genome shotgun (WGS) entry which is preliminary data.</text>
</comment>
<dbReference type="AlphaFoldDB" id="A0A9D2U3J4"/>
<protein>
    <submittedName>
        <fullName evidence="1">Uncharacterized protein</fullName>
    </submittedName>
</protein>
<dbReference type="Proteomes" id="UP000823850">
    <property type="component" value="Unassembled WGS sequence"/>
</dbReference>
<organism evidence="1 2">
    <name type="scientific">Candidatus Blautia stercoripullorum</name>
    <dbReference type="NCBI Taxonomy" id="2838502"/>
    <lineage>
        <taxon>Bacteria</taxon>
        <taxon>Bacillati</taxon>
        <taxon>Bacillota</taxon>
        <taxon>Clostridia</taxon>
        <taxon>Lachnospirales</taxon>
        <taxon>Lachnospiraceae</taxon>
        <taxon>Blautia</taxon>
    </lineage>
</organism>
<evidence type="ECO:0000313" key="2">
    <source>
        <dbReference type="Proteomes" id="UP000823850"/>
    </source>
</evidence>
<accession>A0A9D2U3J4</accession>
<sequence length="103" mass="12006">MGEELKFFAKVATPEDITTMFSDSISTKDFERIGFILYSLGLKHLQQDFFKRNSLKFQGVIDWEAEVNKSDIERYASWLQEFVNNIESPEEGKRVSKLFGLDE</sequence>
<reference evidence="1" key="1">
    <citation type="journal article" date="2021" name="PeerJ">
        <title>Extensive microbial diversity within the chicken gut microbiome revealed by metagenomics and culture.</title>
        <authorList>
            <person name="Gilroy R."/>
            <person name="Ravi A."/>
            <person name="Getino M."/>
            <person name="Pursley I."/>
            <person name="Horton D.L."/>
            <person name="Alikhan N.F."/>
            <person name="Baker D."/>
            <person name="Gharbi K."/>
            <person name="Hall N."/>
            <person name="Watson M."/>
            <person name="Adriaenssens E.M."/>
            <person name="Foster-Nyarko E."/>
            <person name="Jarju S."/>
            <person name="Secka A."/>
            <person name="Antonio M."/>
            <person name="Oren A."/>
            <person name="Chaudhuri R.R."/>
            <person name="La Ragione R."/>
            <person name="Hildebrand F."/>
            <person name="Pallen M.J."/>
        </authorList>
    </citation>
    <scope>NUCLEOTIDE SEQUENCE</scope>
    <source>
        <strain evidence="1">ChiW19-6364</strain>
    </source>
</reference>
<evidence type="ECO:0000313" key="1">
    <source>
        <dbReference type="EMBL" id="HJD39811.1"/>
    </source>
</evidence>
<proteinExistence type="predicted"/>